<accession>A0A6F8SZS0</accession>
<gene>
    <name evidence="1" type="ORF">TUM19329_00590</name>
</gene>
<evidence type="ECO:0000313" key="2">
    <source>
        <dbReference type="Proteomes" id="UP000502894"/>
    </source>
</evidence>
<organism evidence="1 2">
    <name type="scientific">Legionella antarctica</name>
    <dbReference type="NCBI Taxonomy" id="2708020"/>
    <lineage>
        <taxon>Bacteria</taxon>
        <taxon>Pseudomonadati</taxon>
        <taxon>Pseudomonadota</taxon>
        <taxon>Gammaproteobacteria</taxon>
        <taxon>Legionellales</taxon>
        <taxon>Legionellaceae</taxon>
        <taxon>Legionella</taxon>
    </lineage>
</organism>
<dbReference type="AlphaFoldDB" id="A0A6F8SZS0"/>
<name>A0A6F8SZS0_9GAMM</name>
<dbReference type="RefSeq" id="WP_173235491.1">
    <property type="nucleotide sequence ID" value="NZ_AP022839.1"/>
</dbReference>
<sequence>MTIPKIIQQQLLHTNKAIVWSWGVSKWYELSETTLALRVHARYLNGFVCIELDEGQDLYTISFFLNKSIEDMLIHPVLPYKTMEGVYCDQLVEFIDKRIEKIPDYKY</sequence>
<reference evidence="1" key="1">
    <citation type="journal article" date="2020" name="Microbiol. Resour. Announc.">
        <title>Complete Genome Sequence of Novel Psychrotolerant Legionella Strain TUM19329, Isolated from Antarctic Lake Sediment.</title>
        <authorList>
            <person name="Shimada S."/>
            <person name="Nakai R."/>
            <person name="Aoki K."/>
            <person name="Shimoeda N."/>
            <person name="Ohno G."/>
            <person name="Miyazaki Y."/>
            <person name="Kudoh S."/>
            <person name="Imura S."/>
            <person name="Watanabe K."/>
            <person name="Ishii Y."/>
            <person name="Tateda K."/>
        </authorList>
    </citation>
    <scope>NUCLEOTIDE SEQUENCE [LARGE SCALE GENOMIC DNA]</scope>
    <source>
        <strain evidence="1">TUM19329</strain>
    </source>
</reference>
<protein>
    <submittedName>
        <fullName evidence="1">Uncharacterized protein</fullName>
    </submittedName>
</protein>
<dbReference type="KEGG" id="lant:TUM19329_00590"/>
<dbReference type="Proteomes" id="UP000502894">
    <property type="component" value="Chromosome"/>
</dbReference>
<dbReference type="EMBL" id="AP022839">
    <property type="protein sequence ID" value="BCA93698.1"/>
    <property type="molecule type" value="Genomic_DNA"/>
</dbReference>
<proteinExistence type="predicted"/>
<keyword evidence="2" id="KW-1185">Reference proteome</keyword>
<evidence type="ECO:0000313" key="1">
    <source>
        <dbReference type="EMBL" id="BCA93698.1"/>
    </source>
</evidence>